<organism evidence="2 4">
    <name type="scientific">Dehalococcoides mccartyi</name>
    <dbReference type="NCBI Taxonomy" id="61435"/>
    <lineage>
        <taxon>Bacteria</taxon>
        <taxon>Bacillati</taxon>
        <taxon>Chloroflexota</taxon>
        <taxon>Dehalococcoidia</taxon>
        <taxon>Dehalococcoidales</taxon>
        <taxon>Dehalococcoidaceae</taxon>
        <taxon>Dehalococcoides</taxon>
    </lineage>
</organism>
<dbReference type="Proteomes" id="UP001327986">
    <property type="component" value="Chromosome"/>
</dbReference>
<reference evidence="2 4" key="1">
    <citation type="journal article" date="2015" name="Sci. Rep.">
        <title>A comparative genomics and reductive dehalogenase gene transcription study of two chloroethene-respiring bacteria, Dehalococcoides mccartyi strains MB and 11a.</title>
        <authorList>
            <person name="Low A."/>
            <person name="Shen Z."/>
            <person name="Cheng D."/>
            <person name="Rogers M.J."/>
            <person name="Lee P.K."/>
            <person name="He J."/>
        </authorList>
    </citation>
    <scope>NUCLEOTIDE SEQUENCE [LARGE SCALE GENOMIC DNA]</scope>
    <source>
        <strain evidence="2 4">MB</strain>
    </source>
</reference>
<dbReference type="GeneID" id="3230431"/>
<evidence type="ECO:0000313" key="4">
    <source>
        <dbReference type="Proteomes" id="UP000053577"/>
    </source>
</evidence>
<dbReference type="PATRIC" id="fig|61435.5.peg.522"/>
<accession>A0A0V8M3K6</accession>
<evidence type="ECO:0000313" key="2">
    <source>
        <dbReference type="EMBL" id="KSV18330.1"/>
    </source>
</evidence>
<evidence type="ECO:0000256" key="1">
    <source>
        <dbReference type="SAM" id="Phobius"/>
    </source>
</evidence>
<keyword evidence="1" id="KW-1133">Transmembrane helix</keyword>
<feature type="transmembrane region" description="Helical" evidence="1">
    <location>
        <begin position="6"/>
        <end position="21"/>
    </location>
</feature>
<dbReference type="RefSeq" id="WP_010936039.1">
    <property type="nucleotide sequence ID" value="NZ_CP141531.1"/>
</dbReference>
<proteinExistence type="predicted"/>
<sequence length="92" mass="10189">MFWPIVMVILTIVVGALLMWGKNKGLSFKMYEWLLFIAGIALFIFTLENIQGSFQENVPKAALMFVLVTGIPSIILLAIPAIGTFRRGSGRS</sequence>
<reference evidence="3" key="2">
    <citation type="submission" date="2023-12" db="EMBL/GenBank/DDBJ databases">
        <title>Isolation of organohalide respiring bacteria Dehalococcoides mccartyi strain GPTCE1 in groundwater collected near a chemical plant in Suzhou, China.</title>
        <authorList>
            <person name="Liu G."/>
        </authorList>
    </citation>
    <scope>NUCLEOTIDE SEQUENCE</scope>
    <source>
        <strain evidence="3">GPTCE1</strain>
    </source>
</reference>
<dbReference type="Proteomes" id="UP000053577">
    <property type="component" value="Unassembled WGS sequence"/>
</dbReference>
<feature type="transmembrane region" description="Helical" evidence="1">
    <location>
        <begin position="33"/>
        <end position="50"/>
    </location>
</feature>
<protein>
    <submittedName>
        <fullName evidence="2">Dehalogenase</fullName>
    </submittedName>
</protein>
<dbReference type="EMBL" id="CP141531">
    <property type="protein sequence ID" value="WRO08033.1"/>
    <property type="molecule type" value="Genomic_DNA"/>
</dbReference>
<dbReference type="OrthoDB" id="9905814at2"/>
<feature type="transmembrane region" description="Helical" evidence="1">
    <location>
        <begin position="62"/>
        <end position="85"/>
    </location>
</feature>
<name>A0A0V8M3K6_9CHLR</name>
<keyword evidence="1" id="KW-0472">Membrane</keyword>
<dbReference type="AlphaFoldDB" id="A0A0V8M3K6"/>
<gene>
    <name evidence="2" type="ORF">DA01_02585</name>
    <name evidence="3" type="ORF">VLL09_03850</name>
</gene>
<dbReference type="EMBL" id="JGYD01000011">
    <property type="protein sequence ID" value="KSV18330.1"/>
    <property type="molecule type" value="Genomic_DNA"/>
</dbReference>
<evidence type="ECO:0000313" key="3">
    <source>
        <dbReference type="EMBL" id="WRO08033.1"/>
    </source>
</evidence>
<keyword evidence="1" id="KW-0812">Transmembrane</keyword>